<keyword evidence="1" id="KW-1133">Transmembrane helix</keyword>
<evidence type="ECO:0000313" key="2">
    <source>
        <dbReference type="EMBL" id="MED5053150.1"/>
    </source>
</evidence>
<feature type="transmembrane region" description="Helical" evidence="1">
    <location>
        <begin position="122"/>
        <end position="143"/>
    </location>
</feature>
<dbReference type="AlphaFoldDB" id="A0ABD5IXS5"/>
<evidence type="ECO:0000313" key="3">
    <source>
        <dbReference type="Proteomes" id="UP001339962"/>
    </source>
</evidence>
<accession>A0ABD5IXS5</accession>
<dbReference type="EMBL" id="JARTLI010000039">
    <property type="protein sequence ID" value="MED5053150.1"/>
    <property type="molecule type" value="Genomic_DNA"/>
</dbReference>
<sequence>MLGLIVAALLFNCAAFMTNKRLTKNQIIHIWTFTIALQNIVDLYLSTKYEAYWYFTKEIKWESFPARVVLIPAVNMLFLSWYPFRDSLSKRVVCFISFWILIVLYEASALLPEPWGYLRYGWWNLTYSALSYPFLLILILKYYQWICRVESYKP</sequence>
<protein>
    <submittedName>
        <fullName evidence="2">Uncharacterized protein</fullName>
    </submittedName>
</protein>
<feature type="transmembrane region" description="Helical" evidence="1">
    <location>
        <begin position="91"/>
        <end position="110"/>
    </location>
</feature>
<name>A0ABD5IXS5_9BACL</name>
<evidence type="ECO:0000256" key="1">
    <source>
        <dbReference type="SAM" id="Phobius"/>
    </source>
</evidence>
<keyword evidence="1" id="KW-0472">Membrane</keyword>
<proteinExistence type="predicted"/>
<dbReference type="Proteomes" id="UP001339962">
    <property type="component" value="Unassembled WGS sequence"/>
</dbReference>
<gene>
    <name evidence="2" type="ORF">P9850_15220</name>
</gene>
<organism evidence="2 3">
    <name type="scientific">Anoxybacteroides rupiense</name>
    <dbReference type="NCBI Taxonomy" id="311460"/>
    <lineage>
        <taxon>Bacteria</taxon>
        <taxon>Bacillati</taxon>
        <taxon>Bacillota</taxon>
        <taxon>Bacilli</taxon>
        <taxon>Bacillales</taxon>
        <taxon>Anoxybacillaceae</taxon>
        <taxon>Anoxybacteroides</taxon>
    </lineage>
</organism>
<feature type="transmembrane region" description="Helical" evidence="1">
    <location>
        <begin position="64"/>
        <end position="84"/>
    </location>
</feature>
<comment type="caution">
    <text evidence="2">The sequence shown here is derived from an EMBL/GenBank/DDBJ whole genome shotgun (WGS) entry which is preliminary data.</text>
</comment>
<keyword evidence="1" id="KW-0812">Transmembrane</keyword>
<reference evidence="2 3" key="1">
    <citation type="submission" date="2023-03" db="EMBL/GenBank/DDBJ databases">
        <title>Bacillus Genome Sequencing.</title>
        <authorList>
            <person name="Dunlap C."/>
        </authorList>
    </citation>
    <scope>NUCLEOTIDE SEQUENCE [LARGE SCALE GENOMIC DNA]</scope>
    <source>
        <strain evidence="2 3">NRS-38</strain>
    </source>
</reference>